<dbReference type="Pfam" id="PF14329">
    <property type="entry name" value="DUF4386"/>
    <property type="match status" value="1"/>
</dbReference>
<evidence type="ECO:0000313" key="2">
    <source>
        <dbReference type="EMBL" id="GAG69209.1"/>
    </source>
</evidence>
<keyword evidence="1" id="KW-0472">Membrane</keyword>
<accession>X0ZIK8</accession>
<keyword evidence="1" id="KW-0812">Transmembrane</keyword>
<feature type="transmembrane region" description="Helical" evidence="1">
    <location>
        <begin position="21"/>
        <end position="45"/>
    </location>
</feature>
<gene>
    <name evidence="2" type="ORF">S01H4_15409</name>
</gene>
<dbReference type="AlphaFoldDB" id="X0ZIK8"/>
<reference evidence="2" key="1">
    <citation type="journal article" date="2014" name="Front. Microbiol.">
        <title>High frequency of phylogenetically diverse reductive dehalogenase-homologous genes in deep subseafloor sedimentary metagenomes.</title>
        <authorList>
            <person name="Kawai M."/>
            <person name="Futagami T."/>
            <person name="Toyoda A."/>
            <person name="Takaki Y."/>
            <person name="Nishi S."/>
            <person name="Hori S."/>
            <person name="Arai W."/>
            <person name="Tsubouchi T."/>
            <person name="Morono Y."/>
            <person name="Uchiyama I."/>
            <person name="Ito T."/>
            <person name="Fujiyama A."/>
            <person name="Inagaki F."/>
            <person name="Takami H."/>
        </authorList>
    </citation>
    <scope>NUCLEOTIDE SEQUENCE</scope>
    <source>
        <strain evidence="2">Expedition CK06-06</strain>
    </source>
</reference>
<dbReference type="EMBL" id="BART01006755">
    <property type="protein sequence ID" value="GAG69209.1"/>
    <property type="molecule type" value="Genomic_DNA"/>
</dbReference>
<feature type="transmembrane region" description="Helical" evidence="1">
    <location>
        <begin position="51"/>
        <end position="72"/>
    </location>
</feature>
<proteinExistence type="predicted"/>
<comment type="caution">
    <text evidence="2">The sequence shown here is derived from an EMBL/GenBank/DDBJ whole genome shotgun (WGS) entry which is preliminary data.</text>
</comment>
<protein>
    <recommendedName>
        <fullName evidence="3">DUF4386 domain-containing protein</fullName>
    </recommendedName>
</protein>
<feature type="transmembrane region" description="Helical" evidence="1">
    <location>
        <begin position="84"/>
        <end position="107"/>
    </location>
</feature>
<feature type="non-terminal residue" evidence="2">
    <location>
        <position position="1"/>
    </location>
</feature>
<evidence type="ECO:0000256" key="1">
    <source>
        <dbReference type="SAM" id="Phobius"/>
    </source>
</evidence>
<evidence type="ECO:0008006" key="3">
    <source>
        <dbReference type="Google" id="ProtNLM"/>
    </source>
</evidence>
<sequence length="109" mass="11974">SDAEKNPLIDSYHTILKAKSFRFTFVMICWSIGTLALSILLVIYVGSAPPFIGWLGIAASIAIGLVNVAKLVKPNFKVYDTVSSIFGMLSIVFELIIGGWLIFYSFIIP</sequence>
<keyword evidence="1" id="KW-1133">Transmembrane helix</keyword>
<name>X0ZIK8_9ZZZZ</name>
<organism evidence="2">
    <name type="scientific">marine sediment metagenome</name>
    <dbReference type="NCBI Taxonomy" id="412755"/>
    <lineage>
        <taxon>unclassified sequences</taxon>
        <taxon>metagenomes</taxon>
        <taxon>ecological metagenomes</taxon>
    </lineage>
</organism>
<dbReference type="InterPro" id="IPR025495">
    <property type="entry name" value="DUF4386"/>
</dbReference>